<dbReference type="SUPFAM" id="SSF55785">
    <property type="entry name" value="PYP-like sensor domain (PAS domain)"/>
    <property type="match status" value="1"/>
</dbReference>
<comment type="catalytic activity">
    <reaction evidence="1">
        <text>ATP + protein L-histidine = ADP + protein N-phospho-L-histidine.</text>
        <dbReference type="EC" id="2.7.13.3"/>
    </reaction>
</comment>
<dbReference type="Pfam" id="PF07568">
    <property type="entry name" value="HisKA_2"/>
    <property type="match status" value="1"/>
</dbReference>
<keyword evidence="5" id="KW-0547">Nucleotide-binding</keyword>
<keyword evidence="3" id="KW-0597">Phosphoprotein</keyword>
<dbReference type="Pfam" id="PF02518">
    <property type="entry name" value="HATPase_c"/>
    <property type="match status" value="1"/>
</dbReference>
<reference evidence="11" key="1">
    <citation type="submission" date="2016-10" db="EMBL/GenBank/DDBJ databases">
        <authorList>
            <person name="Varghese N."/>
            <person name="Submissions S."/>
        </authorList>
    </citation>
    <scope>NUCLEOTIDE SEQUENCE [LARGE SCALE GENOMIC DNA]</scope>
    <source>
        <strain evidence="11">CGMCC 1.1761</strain>
    </source>
</reference>
<evidence type="ECO:0000313" key="10">
    <source>
        <dbReference type="EMBL" id="SCW89880.1"/>
    </source>
</evidence>
<feature type="compositionally biased region" description="Basic residues" evidence="8">
    <location>
        <begin position="334"/>
        <end position="344"/>
    </location>
</feature>
<evidence type="ECO:0000256" key="4">
    <source>
        <dbReference type="ARBA" id="ARBA00022679"/>
    </source>
</evidence>
<evidence type="ECO:0000256" key="7">
    <source>
        <dbReference type="ARBA" id="ARBA00022840"/>
    </source>
</evidence>
<dbReference type="AlphaFoldDB" id="A0A1G4U8A6"/>
<gene>
    <name evidence="10" type="ORF">SAMN05660859_3547</name>
</gene>
<dbReference type="Gene3D" id="3.30.565.10">
    <property type="entry name" value="Histidine kinase-like ATPase, C-terminal domain"/>
    <property type="match status" value="1"/>
</dbReference>
<dbReference type="GO" id="GO:0005524">
    <property type="term" value="F:ATP binding"/>
    <property type="evidence" value="ECO:0007669"/>
    <property type="project" value="UniProtKB-KW"/>
</dbReference>
<evidence type="ECO:0000256" key="6">
    <source>
        <dbReference type="ARBA" id="ARBA00022777"/>
    </source>
</evidence>
<dbReference type="CDD" id="cd00130">
    <property type="entry name" value="PAS"/>
    <property type="match status" value="1"/>
</dbReference>
<evidence type="ECO:0000313" key="11">
    <source>
        <dbReference type="Proteomes" id="UP000198889"/>
    </source>
</evidence>
<dbReference type="STRING" id="177413.SAMN05660859_3547"/>
<proteinExistence type="predicted"/>
<evidence type="ECO:0000256" key="2">
    <source>
        <dbReference type="ARBA" id="ARBA00012438"/>
    </source>
</evidence>
<dbReference type="RefSeq" id="WP_244517899.1">
    <property type="nucleotide sequence ID" value="NZ_FMTP01000006.1"/>
</dbReference>
<dbReference type="InterPro" id="IPR036890">
    <property type="entry name" value="HATPase_C_sf"/>
</dbReference>
<keyword evidence="7" id="KW-0067">ATP-binding</keyword>
<dbReference type="InterPro" id="IPR011495">
    <property type="entry name" value="Sig_transdc_His_kin_sub2_dim/P"/>
</dbReference>
<keyword evidence="6 10" id="KW-0418">Kinase</keyword>
<dbReference type="SUPFAM" id="SSF55874">
    <property type="entry name" value="ATPase domain of HSP90 chaperone/DNA topoisomerase II/histidine kinase"/>
    <property type="match status" value="1"/>
</dbReference>
<dbReference type="Gene3D" id="3.30.450.20">
    <property type="entry name" value="PAS domain"/>
    <property type="match status" value="1"/>
</dbReference>
<keyword evidence="4" id="KW-0808">Transferase</keyword>
<accession>A0A1G4U8A6</accession>
<dbReference type="InterPro" id="IPR000014">
    <property type="entry name" value="PAS"/>
</dbReference>
<dbReference type="GO" id="GO:0004673">
    <property type="term" value="F:protein histidine kinase activity"/>
    <property type="evidence" value="ECO:0007669"/>
    <property type="project" value="UniProtKB-EC"/>
</dbReference>
<name>A0A1G4U8A6_9HYPH</name>
<evidence type="ECO:0000259" key="9">
    <source>
        <dbReference type="SMART" id="SM00387"/>
    </source>
</evidence>
<dbReference type="InterPro" id="IPR035965">
    <property type="entry name" value="PAS-like_dom_sf"/>
</dbReference>
<dbReference type="PANTHER" id="PTHR41523">
    <property type="entry name" value="TWO-COMPONENT SYSTEM SENSOR PROTEIN"/>
    <property type="match status" value="1"/>
</dbReference>
<dbReference type="SMART" id="SM00387">
    <property type="entry name" value="HATPase_c"/>
    <property type="match status" value="1"/>
</dbReference>
<keyword evidence="11" id="KW-1185">Reference proteome</keyword>
<dbReference type="Pfam" id="PF08448">
    <property type="entry name" value="PAS_4"/>
    <property type="match status" value="1"/>
</dbReference>
<feature type="domain" description="Histidine kinase/HSP90-like ATPase" evidence="9">
    <location>
        <begin position="243"/>
        <end position="340"/>
    </location>
</feature>
<evidence type="ECO:0000256" key="1">
    <source>
        <dbReference type="ARBA" id="ARBA00000085"/>
    </source>
</evidence>
<evidence type="ECO:0000256" key="8">
    <source>
        <dbReference type="SAM" id="MobiDB-lite"/>
    </source>
</evidence>
<dbReference type="EMBL" id="FMTP01000006">
    <property type="protein sequence ID" value="SCW89880.1"/>
    <property type="molecule type" value="Genomic_DNA"/>
</dbReference>
<dbReference type="EC" id="2.7.13.3" evidence="2"/>
<feature type="region of interest" description="Disordered" evidence="8">
    <location>
        <begin position="328"/>
        <end position="350"/>
    </location>
</feature>
<dbReference type="Proteomes" id="UP000198889">
    <property type="component" value="Unassembled WGS sequence"/>
</dbReference>
<sequence length="350" mass="37377">MSNEPIAHFEAASTIAVVVSSNEPLLFLTEDQRVIAASTSFCRAFAIEPATIPGRPLAELGAGEWALPGLASLLRTTASGSARIEAYEIDLERPGRETRRLIVNARTLDDGDSARVRLQMAVTDVTDMRAEARLKDDLVREKAILIQEVQHRVANSLQIIASVLMQSARGVQSEEARGHLHNAHHRVMSIASVQRQLSSAQAGKVELRSYFTQLSESLGASMIADAARLSIAVTVDESSVEADVSISLGLIVTELVINALKHAFPDQAKGRIGIDFHSAGKDWTLRVSDDGVGLLTGEAAPKPGLGTGIVDALARNLDGEIEVSDAHPGTSVTIRHRAGTRRSASHPAAE</sequence>
<protein>
    <recommendedName>
        <fullName evidence="2">histidine kinase</fullName>
        <ecNumber evidence="2">2.7.13.3</ecNumber>
    </recommendedName>
</protein>
<dbReference type="PANTHER" id="PTHR41523:SF8">
    <property type="entry name" value="ETHYLENE RESPONSE SENSOR PROTEIN"/>
    <property type="match status" value="1"/>
</dbReference>
<dbReference type="InterPro" id="IPR003594">
    <property type="entry name" value="HATPase_dom"/>
</dbReference>
<dbReference type="InterPro" id="IPR013656">
    <property type="entry name" value="PAS_4"/>
</dbReference>
<evidence type="ECO:0000256" key="3">
    <source>
        <dbReference type="ARBA" id="ARBA00022553"/>
    </source>
</evidence>
<evidence type="ECO:0000256" key="5">
    <source>
        <dbReference type="ARBA" id="ARBA00022741"/>
    </source>
</evidence>
<organism evidence="10 11">
    <name type="scientific">Ancylobacter rudongensis</name>
    <dbReference type="NCBI Taxonomy" id="177413"/>
    <lineage>
        <taxon>Bacteria</taxon>
        <taxon>Pseudomonadati</taxon>
        <taxon>Pseudomonadota</taxon>
        <taxon>Alphaproteobacteria</taxon>
        <taxon>Hyphomicrobiales</taxon>
        <taxon>Xanthobacteraceae</taxon>
        <taxon>Ancylobacter</taxon>
    </lineage>
</organism>